<organism evidence="9 10">
    <name type="scientific">Panagrolaimus superbus</name>
    <dbReference type="NCBI Taxonomy" id="310955"/>
    <lineage>
        <taxon>Eukaryota</taxon>
        <taxon>Metazoa</taxon>
        <taxon>Ecdysozoa</taxon>
        <taxon>Nematoda</taxon>
        <taxon>Chromadorea</taxon>
        <taxon>Rhabditida</taxon>
        <taxon>Tylenchina</taxon>
        <taxon>Panagrolaimomorpha</taxon>
        <taxon>Panagrolaimoidea</taxon>
        <taxon>Panagrolaimidae</taxon>
        <taxon>Panagrolaimus</taxon>
    </lineage>
</organism>
<keyword evidence="2" id="KW-0813">Transport</keyword>
<feature type="domain" description="ABC transporter" evidence="8">
    <location>
        <begin position="180"/>
        <end position="398"/>
    </location>
</feature>
<dbReference type="AlphaFoldDB" id="A0A914YXG8"/>
<dbReference type="Gene3D" id="3.40.50.300">
    <property type="entry name" value="P-loop containing nucleotide triphosphate hydrolases"/>
    <property type="match status" value="1"/>
</dbReference>
<evidence type="ECO:0000256" key="2">
    <source>
        <dbReference type="ARBA" id="ARBA00022448"/>
    </source>
</evidence>
<dbReference type="WBParaSite" id="PSU_v2.g5191.t1">
    <property type="protein sequence ID" value="PSU_v2.g5191.t1"/>
    <property type="gene ID" value="PSU_v2.g5191"/>
</dbReference>
<evidence type="ECO:0000256" key="5">
    <source>
        <dbReference type="ARBA" id="ARBA00022840"/>
    </source>
</evidence>
<evidence type="ECO:0000313" key="10">
    <source>
        <dbReference type="WBParaSite" id="PSU_v2.g5191.t1"/>
    </source>
</evidence>
<evidence type="ECO:0000313" key="9">
    <source>
        <dbReference type="Proteomes" id="UP000887577"/>
    </source>
</evidence>
<dbReference type="InterPro" id="IPR050835">
    <property type="entry name" value="ABC_transporter_sub-D"/>
</dbReference>
<proteinExistence type="inferred from homology"/>
<dbReference type="GO" id="GO:0007031">
    <property type="term" value="P:peroxisome organization"/>
    <property type="evidence" value="ECO:0007669"/>
    <property type="project" value="TreeGrafter"/>
</dbReference>
<dbReference type="GO" id="GO:0042760">
    <property type="term" value="P:very long-chain fatty acid catabolic process"/>
    <property type="evidence" value="ECO:0007669"/>
    <property type="project" value="TreeGrafter"/>
</dbReference>
<accession>A0A914YXG8</accession>
<keyword evidence="3" id="KW-0812">Transmembrane</keyword>
<keyword evidence="4" id="KW-0547">Nucleotide-binding</keyword>
<name>A0A914YXG8_9BILA</name>
<keyword evidence="7" id="KW-0472">Membrane</keyword>
<keyword evidence="6" id="KW-1133">Transmembrane helix</keyword>
<dbReference type="InterPro" id="IPR027417">
    <property type="entry name" value="P-loop_NTPase"/>
</dbReference>
<dbReference type="Pfam" id="PF06472">
    <property type="entry name" value="ABC_membrane_2"/>
    <property type="match status" value="1"/>
</dbReference>
<dbReference type="PROSITE" id="PS50893">
    <property type="entry name" value="ABC_TRANSPORTER_2"/>
    <property type="match status" value="1"/>
</dbReference>
<dbReference type="InterPro" id="IPR003593">
    <property type="entry name" value="AAA+_ATPase"/>
</dbReference>
<dbReference type="SUPFAM" id="SSF52540">
    <property type="entry name" value="P-loop containing nucleoside triphosphate hydrolases"/>
    <property type="match status" value="1"/>
</dbReference>
<dbReference type="Pfam" id="PF00005">
    <property type="entry name" value="ABC_tran"/>
    <property type="match status" value="1"/>
</dbReference>
<evidence type="ECO:0000256" key="3">
    <source>
        <dbReference type="ARBA" id="ARBA00022692"/>
    </source>
</evidence>
<evidence type="ECO:0000256" key="4">
    <source>
        <dbReference type="ARBA" id="ARBA00022741"/>
    </source>
</evidence>
<dbReference type="GO" id="GO:0005778">
    <property type="term" value="C:peroxisomal membrane"/>
    <property type="evidence" value="ECO:0007669"/>
    <property type="project" value="TreeGrafter"/>
</dbReference>
<reference evidence="10" key="1">
    <citation type="submission" date="2022-11" db="UniProtKB">
        <authorList>
            <consortium name="WormBaseParasite"/>
        </authorList>
    </citation>
    <scope>IDENTIFICATION</scope>
</reference>
<dbReference type="GO" id="GO:0016887">
    <property type="term" value="F:ATP hydrolysis activity"/>
    <property type="evidence" value="ECO:0007669"/>
    <property type="project" value="InterPro"/>
</dbReference>
<keyword evidence="9" id="KW-1185">Reference proteome</keyword>
<evidence type="ECO:0000256" key="6">
    <source>
        <dbReference type="ARBA" id="ARBA00022989"/>
    </source>
</evidence>
<dbReference type="PANTHER" id="PTHR11384:SF65">
    <property type="entry name" value="ABC TRANSPORTER DOMAIN-CONTAINING PROTEIN"/>
    <property type="match status" value="1"/>
</dbReference>
<comment type="similarity">
    <text evidence="1">Belongs to the ABC transporter superfamily. ABCD family. Peroxisomal fatty acyl CoA transporter (TC 3.A.1.203) subfamily.</text>
</comment>
<dbReference type="Proteomes" id="UP000887577">
    <property type="component" value="Unplaced"/>
</dbReference>
<dbReference type="GO" id="GO:0005324">
    <property type="term" value="F:long-chain fatty acid transmembrane transporter activity"/>
    <property type="evidence" value="ECO:0007669"/>
    <property type="project" value="TreeGrafter"/>
</dbReference>
<dbReference type="SMART" id="SM00382">
    <property type="entry name" value="AAA"/>
    <property type="match status" value="1"/>
</dbReference>
<dbReference type="PANTHER" id="PTHR11384">
    <property type="entry name" value="ATP-BINDING CASSETTE, SUB-FAMILY D MEMBER"/>
    <property type="match status" value="1"/>
</dbReference>
<keyword evidence="5" id="KW-0067">ATP-binding</keyword>
<evidence type="ECO:0000259" key="8">
    <source>
        <dbReference type="PROSITE" id="PS50893"/>
    </source>
</evidence>
<evidence type="ECO:0000256" key="7">
    <source>
        <dbReference type="ARBA" id="ARBA00023136"/>
    </source>
</evidence>
<sequence length="403" mass="46321">MIFFYFLYKHVSIRDNAESSILYKCENFEEAECNRLFNILIKKQFFLVLWRLPNNFFKQFFDYYGALLSYALQFIPIIMIGTYDDKSPADLAQIVSNNAFIYIYLVNSFTRLTDLAIDVGEMAGVFQRIADFVHYSDEQAQRGTEVEGLANQSFEEGYGRPPIFVDRTVSPIRLSEGLLFEMKNVSYTLPNDDNYLLMNNLNIRLLKGQNLLVTGPSGAGKSSFLRILMRLWNLKTGMLTYGITSDRILHCPQKAYFPVGKLSLRQQIAFPVHIPNGGNDFRDSGFFERILKDLKLFHLVERCGGFDANVEFDWHETLTPGELQRLAFVRLLYHRPILAILDEATNSVSSDMEKVMYELLLANDISFISAGHRETLKAYHSLELKIDGKTGYSIKELSTNEKL</sequence>
<protein>
    <submittedName>
        <fullName evidence="10">ABC transporter domain-containing protein</fullName>
    </submittedName>
</protein>
<dbReference type="GO" id="GO:0015910">
    <property type="term" value="P:long-chain fatty acid import into peroxisome"/>
    <property type="evidence" value="ECO:0007669"/>
    <property type="project" value="TreeGrafter"/>
</dbReference>
<evidence type="ECO:0000256" key="1">
    <source>
        <dbReference type="ARBA" id="ARBA00008575"/>
    </source>
</evidence>
<dbReference type="GO" id="GO:0140359">
    <property type="term" value="F:ABC-type transporter activity"/>
    <property type="evidence" value="ECO:0007669"/>
    <property type="project" value="InterPro"/>
</dbReference>
<dbReference type="InterPro" id="IPR003439">
    <property type="entry name" value="ABC_transporter-like_ATP-bd"/>
</dbReference>
<dbReference type="GO" id="GO:0005524">
    <property type="term" value="F:ATP binding"/>
    <property type="evidence" value="ECO:0007669"/>
    <property type="project" value="UniProtKB-KW"/>
</dbReference>
<dbReference type="InterPro" id="IPR011527">
    <property type="entry name" value="ABC1_TM_dom"/>
</dbReference>
<dbReference type="GO" id="GO:0006635">
    <property type="term" value="P:fatty acid beta-oxidation"/>
    <property type="evidence" value="ECO:0007669"/>
    <property type="project" value="TreeGrafter"/>
</dbReference>